<reference evidence="6 7" key="1">
    <citation type="submission" date="2019-09" db="EMBL/GenBank/DDBJ databases">
        <authorList>
            <person name="Wang X."/>
        </authorList>
    </citation>
    <scope>NUCLEOTIDE SEQUENCE [LARGE SCALE GENOMIC DNA]</scope>
    <source>
        <strain evidence="6 7">CICC 11023</strain>
    </source>
</reference>
<protein>
    <submittedName>
        <fullName evidence="6">Aminotransferase class I/II-fold pyridoxal phosphate-dependent enzyme</fullName>
    </submittedName>
</protein>
<accession>A0A5N0E3B5</accession>
<dbReference type="GO" id="GO:1901605">
    <property type="term" value="P:alpha-amino acid metabolic process"/>
    <property type="evidence" value="ECO:0007669"/>
    <property type="project" value="TreeGrafter"/>
</dbReference>
<evidence type="ECO:0000256" key="3">
    <source>
        <dbReference type="ARBA" id="ARBA00022679"/>
    </source>
</evidence>
<gene>
    <name evidence="6" type="ORF">F3087_37295</name>
</gene>
<dbReference type="Pfam" id="PF00155">
    <property type="entry name" value="Aminotran_1_2"/>
    <property type="match status" value="1"/>
</dbReference>
<dbReference type="CDD" id="cd00609">
    <property type="entry name" value="AAT_like"/>
    <property type="match status" value="1"/>
</dbReference>
<dbReference type="GO" id="GO:0008483">
    <property type="term" value="F:transaminase activity"/>
    <property type="evidence" value="ECO:0007669"/>
    <property type="project" value="UniProtKB-KW"/>
</dbReference>
<organism evidence="6 7">
    <name type="scientific">Nocardia colli</name>
    <dbReference type="NCBI Taxonomy" id="2545717"/>
    <lineage>
        <taxon>Bacteria</taxon>
        <taxon>Bacillati</taxon>
        <taxon>Actinomycetota</taxon>
        <taxon>Actinomycetes</taxon>
        <taxon>Mycobacteriales</taxon>
        <taxon>Nocardiaceae</taxon>
        <taxon>Nocardia</taxon>
    </lineage>
</organism>
<feature type="domain" description="Carrier" evidence="5">
    <location>
        <begin position="446"/>
        <end position="521"/>
    </location>
</feature>
<keyword evidence="4" id="KW-0663">Pyridoxal phosphate</keyword>
<dbReference type="EMBL" id="VXLC01000025">
    <property type="protein sequence ID" value="KAA8883907.1"/>
    <property type="molecule type" value="Genomic_DNA"/>
</dbReference>
<dbReference type="PANTHER" id="PTHR42790">
    <property type="entry name" value="AMINOTRANSFERASE"/>
    <property type="match status" value="1"/>
</dbReference>
<keyword evidence="7" id="KW-1185">Reference proteome</keyword>
<dbReference type="InterPro" id="IPR004839">
    <property type="entry name" value="Aminotransferase_I/II_large"/>
</dbReference>
<dbReference type="InterPro" id="IPR009081">
    <property type="entry name" value="PP-bd_ACP"/>
</dbReference>
<comment type="cofactor">
    <cofactor evidence="1">
        <name>pyridoxal 5'-phosphate</name>
        <dbReference type="ChEBI" id="CHEBI:597326"/>
    </cofactor>
</comment>
<evidence type="ECO:0000259" key="5">
    <source>
        <dbReference type="PROSITE" id="PS50075"/>
    </source>
</evidence>
<keyword evidence="2 6" id="KW-0032">Aminotransferase</keyword>
<dbReference type="PANTHER" id="PTHR42790:SF19">
    <property type="entry name" value="KYNURENINE_ALPHA-AMINOADIPATE AMINOTRANSFERASE, MITOCHONDRIAL"/>
    <property type="match status" value="1"/>
</dbReference>
<evidence type="ECO:0000256" key="4">
    <source>
        <dbReference type="ARBA" id="ARBA00022898"/>
    </source>
</evidence>
<dbReference type="InterPro" id="IPR036736">
    <property type="entry name" value="ACP-like_sf"/>
</dbReference>
<dbReference type="GO" id="GO:0030170">
    <property type="term" value="F:pyridoxal phosphate binding"/>
    <property type="evidence" value="ECO:0007669"/>
    <property type="project" value="InterPro"/>
</dbReference>
<dbReference type="SUPFAM" id="SSF47336">
    <property type="entry name" value="ACP-like"/>
    <property type="match status" value="1"/>
</dbReference>
<name>A0A5N0E3B5_9NOCA</name>
<dbReference type="SUPFAM" id="SSF53383">
    <property type="entry name" value="PLP-dependent transferases"/>
    <property type="match status" value="1"/>
</dbReference>
<dbReference type="PROSITE" id="PS50075">
    <property type="entry name" value="CARRIER"/>
    <property type="match status" value="1"/>
</dbReference>
<keyword evidence="3 6" id="KW-0808">Transferase</keyword>
<dbReference type="InterPro" id="IPR015424">
    <property type="entry name" value="PyrdxlP-dep_Trfase"/>
</dbReference>
<dbReference type="InterPro" id="IPR050859">
    <property type="entry name" value="Class-I_PLP-dep_aminotransf"/>
</dbReference>
<proteinExistence type="predicted"/>
<dbReference type="InterPro" id="IPR015422">
    <property type="entry name" value="PyrdxlP-dep_Trfase_small"/>
</dbReference>
<evidence type="ECO:0000313" key="7">
    <source>
        <dbReference type="Proteomes" id="UP000323876"/>
    </source>
</evidence>
<sequence>MTELRLDGLHPVLTDPALETMNFLNEVVNRFPDAVSFAPGRPFEGLFEIDSVPRYLDTYCRYLRERRGYSEEQIRRTLFQYGRTKGIVHELIAEQLRLDEGIDVDPESIVVTVGCQEAMVLVLRALRGDERDVALAVAPTYVGFTGAARLVDMPVLPVAGGERGVDLADLRAQVRAAKQAGQRPRALYLVPDFSNPSGISLDPETRRELLDAAEGLDLLVLEDNPYGLFHATDAAHVPTLKALDTRNRVVYLGSFAKTGLPGARVGYVVADQPVTAGGQSVGLLADQLAKIKSMLTVNTSPIAQAVIGGKLLENDGSMVRANAAEIKLYRRNLHHLLDGLTARFAGSQVRWNIPQGGFFVVVDVGFPVDDELLERSAEHYGVLWTPMCHFFARDVALNQLRLSCSSLTTQQIDIGLDRLAALVHDQTSKLAVPDRKDPPMSSPNELATESRVRKIMSEVLEIADTQIDKGADLYDDLAANSLDKAEILARLEKEFDIQLDPEQSAAIMSLGDATRVVSSFDGKRS</sequence>
<dbReference type="Gene3D" id="1.10.1200.10">
    <property type="entry name" value="ACP-like"/>
    <property type="match status" value="1"/>
</dbReference>
<evidence type="ECO:0000256" key="1">
    <source>
        <dbReference type="ARBA" id="ARBA00001933"/>
    </source>
</evidence>
<dbReference type="OrthoDB" id="3564840at2"/>
<evidence type="ECO:0000256" key="2">
    <source>
        <dbReference type="ARBA" id="ARBA00022576"/>
    </source>
</evidence>
<dbReference type="Pfam" id="PF00550">
    <property type="entry name" value="PP-binding"/>
    <property type="match status" value="1"/>
</dbReference>
<evidence type="ECO:0000313" key="6">
    <source>
        <dbReference type="EMBL" id="KAA8883907.1"/>
    </source>
</evidence>
<dbReference type="Gene3D" id="3.90.1150.10">
    <property type="entry name" value="Aspartate Aminotransferase, domain 1"/>
    <property type="match status" value="1"/>
</dbReference>
<dbReference type="AlphaFoldDB" id="A0A5N0E3B5"/>
<comment type="caution">
    <text evidence="6">The sequence shown here is derived from an EMBL/GenBank/DDBJ whole genome shotgun (WGS) entry which is preliminary data.</text>
</comment>
<dbReference type="RefSeq" id="WP_150406835.1">
    <property type="nucleotide sequence ID" value="NZ_VXLC01000025.1"/>
</dbReference>
<dbReference type="Proteomes" id="UP000323876">
    <property type="component" value="Unassembled WGS sequence"/>
</dbReference>
<dbReference type="InterPro" id="IPR015421">
    <property type="entry name" value="PyrdxlP-dep_Trfase_major"/>
</dbReference>
<dbReference type="Gene3D" id="3.40.640.10">
    <property type="entry name" value="Type I PLP-dependent aspartate aminotransferase-like (Major domain)"/>
    <property type="match status" value="1"/>
</dbReference>